<dbReference type="SMART" id="SM00086">
    <property type="entry name" value="PAC"/>
    <property type="match status" value="3"/>
</dbReference>
<dbReference type="InterPro" id="IPR052155">
    <property type="entry name" value="Biofilm_reg_signaling"/>
</dbReference>
<dbReference type="GO" id="GO:0006355">
    <property type="term" value="P:regulation of DNA-templated transcription"/>
    <property type="evidence" value="ECO:0007669"/>
    <property type="project" value="InterPro"/>
</dbReference>
<accession>A0A7X2L320</accession>
<dbReference type="InterPro" id="IPR009875">
    <property type="entry name" value="PilZ_domain"/>
</dbReference>
<evidence type="ECO:0000313" key="7">
    <source>
        <dbReference type="Proteomes" id="UP000463051"/>
    </source>
</evidence>
<dbReference type="Gene3D" id="3.30.70.270">
    <property type="match status" value="1"/>
</dbReference>
<comment type="caution">
    <text evidence="6">The sequence shown here is derived from an EMBL/GenBank/DDBJ whole genome shotgun (WGS) entry which is preliminary data.</text>
</comment>
<evidence type="ECO:0000259" key="2">
    <source>
        <dbReference type="PROSITE" id="PS50112"/>
    </source>
</evidence>
<dbReference type="InterPro" id="IPR000014">
    <property type="entry name" value="PAS"/>
</dbReference>
<feature type="domain" description="PAS" evidence="2">
    <location>
        <begin position="153"/>
        <end position="223"/>
    </location>
</feature>
<dbReference type="Gene3D" id="3.20.20.450">
    <property type="entry name" value="EAL domain"/>
    <property type="match status" value="1"/>
</dbReference>
<dbReference type="RefSeq" id="WP_154120197.1">
    <property type="nucleotide sequence ID" value="NZ_WJXB01000006.1"/>
</dbReference>
<dbReference type="CDD" id="cd01948">
    <property type="entry name" value="EAL"/>
    <property type="match status" value="1"/>
</dbReference>
<dbReference type="InterPro" id="IPR001633">
    <property type="entry name" value="EAL_dom"/>
</dbReference>
<dbReference type="InterPro" id="IPR000160">
    <property type="entry name" value="GGDEF_dom"/>
</dbReference>
<dbReference type="SMART" id="SM00267">
    <property type="entry name" value="GGDEF"/>
    <property type="match status" value="1"/>
</dbReference>
<dbReference type="FunFam" id="3.20.20.450:FF:000001">
    <property type="entry name" value="Cyclic di-GMP phosphodiesterase yahA"/>
    <property type="match status" value="1"/>
</dbReference>
<proteinExistence type="predicted"/>
<dbReference type="Gene3D" id="2.10.70.100">
    <property type="match status" value="1"/>
</dbReference>
<sequence length="987" mass="112941">MEMELARKFKITLDEILSITDNIELIDVLRRKDKSSELAQKVANVGYWEYDQLLDKVTWSKQMFIIFAIDDQLALDSKSISNCIHPDDRDRVHDMFIIASKAKAPYTIEYRIIRPSGEERHVIEITEFYPKGVIGTIQDISENRNLKLQLIEEGQYYKALFENNVDAVYSMDLEGNFLSCNSALEDLFGYSKEEILEINLKNFVEPASLGTIQTYFKEAIKSLLPQNYEIAGIHKNGEVIEFILTNIPIIINDELVGIYGIAKNISEKKGMERDLQEAEAKYRGIVEQSIVGVFIAQKGLFVYTNPQFNTMLGYNSLIGVNVLVTVHIEDRELFSSKILNLSEGQFNQSISHRAVKRDGTVLICEVHFTKILHNGELATVATVLDITERRHTEEQNQYLAYHDYLTDLPNRRLFEDQLEIELRMAQVYNKKLAVILIDLDRFKSVNDALGHSIGDTLLQQFAKKLQNCLGEDQIVYRLSGDEFGIVLSDVDNHRDPMSLADKIMQINGEVYIIEGYELKITVSIGISMFPEDGINMDILLKSADTALFFAKSEGRDQAQYYYSALNIQSFKIFTMRNDLRKALENKEFFLQYMPRVDAQTKQILGVEALIRWNHPDWGLVSPSEFIPLAEETGLIVPIGEWVLREACEQNRRWQDMGLPPIVVSVNFSVQQLFKQNILQIIDGIIHESGLAPDCLEIEITESSFISHEKEVTQLLLELRKRRIKVSLDDFGTGYSSLYMLKRLALDTIKIDKSFVEEILTNDVNRSIIECILNLAKALKMNVVAEGVETVEQYDFLKAQHCDEIQGFYFSRPIGPTELANLLKNKYIFSPTVPIKQQELILNRRKNFRVHMDDPLVAGMTIDMFKGRKVDLGTTDVYVTSIGPEGLKFLMGFKLPMNDEITLIFETEILNQTYELQGNITWSNEIEGGEVYEYGVQFQIEENEQSALAQNLNLLAIKILEGVPAHTQIFVGNPINRIKEKAKKIKNY</sequence>
<dbReference type="InterPro" id="IPR043128">
    <property type="entry name" value="Rev_trsase/Diguanyl_cyclase"/>
</dbReference>
<dbReference type="AlphaFoldDB" id="A0A7X2L320"/>
<feature type="domain" description="PAC" evidence="3">
    <location>
        <begin position="348"/>
        <end position="398"/>
    </location>
</feature>
<dbReference type="Proteomes" id="UP000463051">
    <property type="component" value="Unassembled WGS sequence"/>
</dbReference>
<gene>
    <name evidence="6" type="ORF">GJB61_17540</name>
</gene>
<dbReference type="PROSITE" id="PS50887">
    <property type="entry name" value="GGDEF"/>
    <property type="match status" value="1"/>
</dbReference>
<dbReference type="SMART" id="SM00091">
    <property type="entry name" value="PAS"/>
    <property type="match status" value="3"/>
</dbReference>
<evidence type="ECO:0000259" key="5">
    <source>
        <dbReference type="PROSITE" id="PS50887"/>
    </source>
</evidence>
<feature type="coiled-coil region" evidence="1">
    <location>
        <begin position="261"/>
        <end position="288"/>
    </location>
</feature>
<dbReference type="InterPro" id="IPR000700">
    <property type="entry name" value="PAS-assoc_C"/>
</dbReference>
<dbReference type="SUPFAM" id="SSF55785">
    <property type="entry name" value="PYP-like sensor domain (PAS domain)"/>
    <property type="match status" value="3"/>
</dbReference>
<dbReference type="Pfam" id="PF00563">
    <property type="entry name" value="EAL"/>
    <property type="match status" value="1"/>
</dbReference>
<dbReference type="PROSITE" id="PS50113">
    <property type="entry name" value="PAC"/>
    <property type="match status" value="2"/>
</dbReference>
<feature type="domain" description="EAL" evidence="4">
    <location>
        <begin position="572"/>
        <end position="826"/>
    </location>
</feature>
<dbReference type="NCBIfam" id="TIGR00254">
    <property type="entry name" value="GGDEF"/>
    <property type="match status" value="1"/>
</dbReference>
<dbReference type="InterPro" id="IPR035919">
    <property type="entry name" value="EAL_sf"/>
</dbReference>
<dbReference type="FunFam" id="3.30.70.270:FF:000001">
    <property type="entry name" value="Diguanylate cyclase domain protein"/>
    <property type="match status" value="1"/>
</dbReference>
<dbReference type="CDD" id="cd00130">
    <property type="entry name" value="PAS"/>
    <property type="match status" value="3"/>
</dbReference>
<dbReference type="Pfam" id="PF07238">
    <property type="entry name" value="PilZ"/>
    <property type="match status" value="1"/>
</dbReference>
<dbReference type="NCBIfam" id="TIGR00229">
    <property type="entry name" value="sensory_box"/>
    <property type="match status" value="2"/>
</dbReference>
<dbReference type="Pfam" id="PF00989">
    <property type="entry name" value="PAS"/>
    <property type="match status" value="1"/>
</dbReference>
<evidence type="ECO:0000256" key="1">
    <source>
        <dbReference type="SAM" id="Coils"/>
    </source>
</evidence>
<feature type="domain" description="GGDEF" evidence="5">
    <location>
        <begin position="430"/>
        <end position="563"/>
    </location>
</feature>
<dbReference type="InterPro" id="IPR035965">
    <property type="entry name" value="PAS-like_dom_sf"/>
</dbReference>
<evidence type="ECO:0000259" key="3">
    <source>
        <dbReference type="PROSITE" id="PS50113"/>
    </source>
</evidence>
<dbReference type="InterPro" id="IPR013655">
    <property type="entry name" value="PAS_fold_3"/>
</dbReference>
<dbReference type="EMBL" id="WJXB01000006">
    <property type="protein sequence ID" value="MRN54788.1"/>
    <property type="molecule type" value="Genomic_DNA"/>
</dbReference>
<dbReference type="Pfam" id="PF08447">
    <property type="entry name" value="PAS_3"/>
    <property type="match status" value="1"/>
</dbReference>
<dbReference type="SMART" id="SM00052">
    <property type="entry name" value="EAL"/>
    <property type="match status" value="1"/>
</dbReference>
<dbReference type="PANTHER" id="PTHR44757:SF2">
    <property type="entry name" value="BIOFILM ARCHITECTURE MAINTENANCE PROTEIN MBAA"/>
    <property type="match status" value="1"/>
</dbReference>
<dbReference type="CDD" id="cd01949">
    <property type="entry name" value="GGDEF"/>
    <property type="match status" value="1"/>
</dbReference>
<dbReference type="SUPFAM" id="SSF141868">
    <property type="entry name" value="EAL domain-like"/>
    <property type="match status" value="1"/>
</dbReference>
<protein>
    <submittedName>
        <fullName evidence="6">EAL domain-containing protein</fullName>
    </submittedName>
</protein>
<dbReference type="SUPFAM" id="SSF55073">
    <property type="entry name" value="Nucleotide cyclase"/>
    <property type="match status" value="1"/>
</dbReference>
<dbReference type="PANTHER" id="PTHR44757">
    <property type="entry name" value="DIGUANYLATE CYCLASE DGCP"/>
    <property type="match status" value="1"/>
</dbReference>
<reference evidence="6 7" key="1">
    <citation type="submission" date="2019-11" db="EMBL/GenBank/DDBJ databases">
        <title>Paenibacillus monticola sp. nov., a novel PGPR strain isolated from mountain sample in China.</title>
        <authorList>
            <person name="Zhao Q."/>
            <person name="Li H.-P."/>
            <person name="Zhang J.-L."/>
        </authorList>
    </citation>
    <scope>NUCLEOTIDE SEQUENCE [LARGE SCALE GENOMIC DNA]</scope>
    <source>
        <strain evidence="6 7">LC-T2</strain>
    </source>
</reference>
<evidence type="ECO:0000259" key="4">
    <source>
        <dbReference type="PROSITE" id="PS50883"/>
    </source>
</evidence>
<dbReference type="InterPro" id="IPR029787">
    <property type="entry name" value="Nucleotide_cyclase"/>
</dbReference>
<name>A0A7X2L320_9BACL</name>
<dbReference type="GO" id="GO:0035438">
    <property type="term" value="F:cyclic-di-GMP binding"/>
    <property type="evidence" value="ECO:0007669"/>
    <property type="project" value="InterPro"/>
</dbReference>
<dbReference type="Pfam" id="PF00990">
    <property type="entry name" value="GGDEF"/>
    <property type="match status" value="1"/>
</dbReference>
<keyword evidence="7" id="KW-1185">Reference proteome</keyword>
<evidence type="ECO:0000313" key="6">
    <source>
        <dbReference type="EMBL" id="MRN54788.1"/>
    </source>
</evidence>
<keyword evidence="1" id="KW-0175">Coiled coil</keyword>
<feature type="domain" description="PAC" evidence="3">
    <location>
        <begin position="226"/>
        <end position="277"/>
    </location>
</feature>
<dbReference type="PROSITE" id="PS50883">
    <property type="entry name" value="EAL"/>
    <property type="match status" value="1"/>
</dbReference>
<dbReference type="Pfam" id="PF13426">
    <property type="entry name" value="PAS_9"/>
    <property type="match status" value="1"/>
</dbReference>
<dbReference type="InterPro" id="IPR001610">
    <property type="entry name" value="PAC"/>
</dbReference>
<dbReference type="PROSITE" id="PS50112">
    <property type="entry name" value="PAS"/>
    <property type="match status" value="1"/>
</dbReference>
<dbReference type="InterPro" id="IPR013767">
    <property type="entry name" value="PAS_fold"/>
</dbReference>
<organism evidence="6 7">
    <name type="scientific">Paenibacillus monticola</name>
    <dbReference type="NCBI Taxonomy" id="2666075"/>
    <lineage>
        <taxon>Bacteria</taxon>
        <taxon>Bacillati</taxon>
        <taxon>Bacillota</taxon>
        <taxon>Bacilli</taxon>
        <taxon>Bacillales</taxon>
        <taxon>Paenibacillaceae</taxon>
        <taxon>Paenibacillus</taxon>
    </lineage>
</organism>
<dbReference type="Gene3D" id="3.30.450.20">
    <property type="entry name" value="PAS domain"/>
    <property type="match status" value="3"/>
</dbReference>